<dbReference type="OrthoDB" id="1862401at2759"/>
<evidence type="ECO:0000313" key="2">
    <source>
        <dbReference type="EMBL" id="KAF2709392.1"/>
    </source>
</evidence>
<organism evidence="2 3">
    <name type="scientific">Pleomassaria siparia CBS 279.74</name>
    <dbReference type="NCBI Taxonomy" id="1314801"/>
    <lineage>
        <taxon>Eukaryota</taxon>
        <taxon>Fungi</taxon>
        <taxon>Dikarya</taxon>
        <taxon>Ascomycota</taxon>
        <taxon>Pezizomycotina</taxon>
        <taxon>Dothideomycetes</taxon>
        <taxon>Pleosporomycetidae</taxon>
        <taxon>Pleosporales</taxon>
        <taxon>Pleomassariaceae</taxon>
        <taxon>Pleomassaria</taxon>
    </lineage>
</organism>
<dbReference type="EMBL" id="MU005770">
    <property type="protein sequence ID" value="KAF2709392.1"/>
    <property type="molecule type" value="Genomic_DNA"/>
</dbReference>
<dbReference type="GO" id="GO:0016747">
    <property type="term" value="F:acyltransferase activity, transferring groups other than amino-acyl groups"/>
    <property type="evidence" value="ECO:0007669"/>
    <property type="project" value="TreeGrafter"/>
</dbReference>
<accession>A0A6G1KA98</accession>
<dbReference type="PANTHER" id="PTHR31642">
    <property type="entry name" value="TRICHOTHECENE 3-O-ACETYLTRANSFERASE"/>
    <property type="match status" value="1"/>
</dbReference>
<dbReference type="Gene3D" id="3.30.559.10">
    <property type="entry name" value="Chloramphenicol acetyltransferase-like domain"/>
    <property type="match status" value="2"/>
</dbReference>
<gene>
    <name evidence="2" type="ORF">K504DRAFT_273448</name>
</gene>
<dbReference type="InterPro" id="IPR050317">
    <property type="entry name" value="Plant_Fungal_Acyltransferase"/>
</dbReference>
<dbReference type="AlphaFoldDB" id="A0A6G1KA98"/>
<proteinExistence type="predicted"/>
<evidence type="ECO:0000256" key="1">
    <source>
        <dbReference type="ARBA" id="ARBA00022679"/>
    </source>
</evidence>
<evidence type="ECO:0008006" key="4">
    <source>
        <dbReference type="Google" id="ProtNLM"/>
    </source>
</evidence>
<dbReference type="Pfam" id="PF02458">
    <property type="entry name" value="Transferase"/>
    <property type="match status" value="1"/>
</dbReference>
<sequence length="480" mass="53980">MATNKELHLSIIDQNTVRVYIPIFPIFPFPDSNQAESAIKGLVDGLQVTLASFPFLAGSIRLADSESGKLSLTYATEITDVQRSGLLTSKQLSPDDYPCTYEELKREGMPPSAITGSIFCPDNIRNLPGLDDGNGFVDFTKTDAPAMSIQLTFIPGGLILGIYIHHVVMDFSGMNEFWEYWAQSVKGGMQGSPLLVPDSSSHSQLRRQIDVRAVQHTRTMNTDLMSYRDGPPDYVKNLRDDAPCSHRLFVISAERIRKFRDALEEQFNMKITICNIITALFWIHVTRARSSRLRSNKQSSIGIATNLRGRIMPRLDKTYTGNMALCTKATLPIDELTAQDQDNNEIMIRAVKEVQEAVARVDDDWVNDHVSFFHSIEPITNTEIALQFRFGPDLYITSWMHAGILTREWDIPGTSSAVPEYFRRVYGLSDGALNIMPRRSSPHGRPQDPYEVSLRLATEDMDRVLEEKGGLASWAERVID</sequence>
<name>A0A6G1KA98_9PLEO</name>
<dbReference type="InterPro" id="IPR023213">
    <property type="entry name" value="CAT-like_dom_sf"/>
</dbReference>
<dbReference type="PANTHER" id="PTHR31642:SF310">
    <property type="entry name" value="FATTY ALCOHOL:CAFFEOYL-COA ACYLTRANSFERASE"/>
    <property type="match status" value="1"/>
</dbReference>
<keyword evidence="3" id="KW-1185">Reference proteome</keyword>
<evidence type="ECO:0000313" key="3">
    <source>
        <dbReference type="Proteomes" id="UP000799428"/>
    </source>
</evidence>
<dbReference type="GO" id="GO:0044550">
    <property type="term" value="P:secondary metabolite biosynthetic process"/>
    <property type="evidence" value="ECO:0007669"/>
    <property type="project" value="TreeGrafter"/>
</dbReference>
<protein>
    <recommendedName>
        <fullName evidence="4">Trichothecene 3-O-acetyltransferas-like protein</fullName>
    </recommendedName>
</protein>
<reference evidence="2" key="1">
    <citation type="journal article" date="2020" name="Stud. Mycol.">
        <title>101 Dothideomycetes genomes: a test case for predicting lifestyles and emergence of pathogens.</title>
        <authorList>
            <person name="Haridas S."/>
            <person name="Albert R."/>
            <person name="Binder M."/>
            <person name="Bloem J."/>
            <person name="Labutti K."/>
            <person name="Salamov A."/>
            <person name="Andreopoulos B."/>
            <person name="Baker S."/>
            <person name="Barry K."/>
            <person name="Bills G."/>
            <person name="Bluhm B."/>
            <person name="Cannon C."/>
            <person name="Castanera R."/>
            <person name="Culley D."/>
            <person name="Daum C."/>
            <person name="Ezra D."/>
            <person name="Gonzalez J."/>
            <person name="Henrissat B."/>
            <person name="Kuo A."/>
            <person name="Liang C."/>
            <person name="Lipzen A."/>
            <person name="Lutzoni F."/>
            <person name="Magnuson J."/>
            <person name="Mondo S."/>
            <person name="Nolan M."/>
            <person name="Ohm R."/>
            <person name="Pangilinan J."/>
            <person name="Park H.-J."/>
            <person name="Ramirez L."/>
            <person name="Alfaro M."/>
            <person name="Sun H."/>
            <person name="Tritt A."/>
            <person name="Yoshinaga Y."/>
            <person name="Zwiers L.-H."/>
            <person name="Turgeon B."/>
            <person name="Goodwin S."/>
            <person name="Spatafora J."/>
            <person name="Crous P."/>
            <person name="Grigoriev I."/>
        </authorList>
    </citation>
    <scope>NUCLEOTIDE SEQUENCE</scope>
    <source>
        <strain evidence="2">CBS 279.74</strain>
    </source>
</reference>
<keyword evidence="1" id="KW-0808">Transferase</keyword>
<dbReference type="Proteomes" id="UP000799428">
    <property type="component" value="Unassembled WGS sequence"/>
</dbReference>